<protein>
    <submittedName>
        <fullName evidence="9">Iron ABC transporter, permease protein</fullName>
    </submittedName>
</protein>
<evidence type="ECO:0000256" key="1">
    <source>
        <dbReference type="ARBA" id="ARBA00004651"/>
    </source>
</evidence>
<feature type="transmembrane region" description="Helical" evidence="8">
    <location>
        <begin position="43"/>
        <end position="63"/>
    </location>
</feature>
<dbReference type="STRING" id="862908.BMS_0293"/>
<dbReference type="CDD" id="cd06550">
    <property type="entry name" value="TM_ABC_iron-siderophores_like"/>
    <property type="match status" value="1"/>
</dbReference>
<dbReference type="eggNOG" id="COG0609">
    <property type="taxonomic scope" value="Bacteria"/>
</dbReference>
<evidence type="ECO:0000256" key="6">
    <source>
        <dbReference type="ARBA" id="ARBA00022989"/>
    </source>
</evidence>
<feature type="transmembrane region" description="Helical" evidence="8">
    <location>
        <begin position="175"/>
        <end position="197"/>
    </location>
</feature>
<evidence type="ECO:0000256" key="5">
    <source>
        <dbReference type="ARBA" id="ARBA00022692"/>
    </source>
</evidence>
<keyword evidence="5 8" id="KW-0812">Transmembrane</keyword>
<evidence type="ECO:0000256" key="7">
    <source>
        <dbReference type="ARBA" id="ARBA00023136"/>
    </source>
</evidence>
<dbReference type="PANTHER" id="PTHR30472:SF25">
    <property type="entry name" value="ABC TRANSPORTER PERMEASE PROTEIN MJ0876-RELATED"/>
    <property type="match status" value="1"/>
</dbReference>
<evidence type="ECO:0000256" key="3">
    <source>
        <dbReference type="ARBA" id="ARBA00022448"/>
    </source>
</evidence>
<dbReference type="Proteomes" id="UP000008963">
    <property type="component" value="Chromosome"/>
</dbReference>
<proteinExistence type="inferred from homology"/>
<dbReference type="KEGG" id="bmx:BMS_0293"/>
<gene>
    <name evidence="9" type="ordered locus">BMS_0293</name>
</gene>
<dbReference type="Gene3D" id="1.10.3470.10">
    <property type="entry name" value="ABC transporter involved in vitamin B12 uptake, BtuC"/>
    <property type="match status" value="1"/>
</dbReference>
<dbReference type="InterPro" id="IPR000522">
    <property type="entry name" value="ABC_transptr_permease_BtuC"/>
</dbReference>
<feature type="transmembrane region" description="Helical" evidence="8">
    <location>
        <begin position="292"/>
        <end position="312"/>
    </location>
</feature>
<evidence type="ECO:0000256" key="2">
    <source>
        <dbReference type="ARBA" id="ARBA00007935"/>
    </source>
</evidence>
<accession>E1X3C4</accession>
<dbReference type="GO" id="GO:0022857">
    <property type="term" value="F:transmembrane transporter activity"/>
    <property type="evidence" value="ECO:0007669"/>
    <property type="project" value="InterPro"/>
</dbReference>
<keyword evidence="10" id="KW-1185">Reference proteome</keyword>
<dbReference type="PATRIC" id="fig|862908.3.peg.282"/>
<dbReference type="PANTHER" id="PTHR30472">
    <property type="entry name" value="FERRIC ENTEROBACTIN TRANSPORT SYSTEM PERMEASE PROTEIN"/>
    <property type="match status" value="1"/>
</dbReference>
<evidence type="ECO:0000313" key="10">
    <source>
        <dbReference type="Proteomes" id="UP000008963"/>
    </source>
</evidence>
<keyword evidence="3" id="KW-0813">Transport</keyword>
<organism evidence="9 10">
    <name type="scientific">Halobacteriovorax marinus (strain ATCC BAA-682 / DSM 15412 / SJ)</name>
    <name type="common">Bacteriovorax marinus</name>
    <dbReference type="NCBI Taxonomy" id="862908"/>
    <lineage>
        <taxon>Bacteria</taxon>
        <taxon>Pseudomonadati</taxon>
        <taxon>Bdellovibrionota</taxon>
        <taxon>Bacteriovoracia</taxon>
        <taxon>Bacteriovoracales</taxon>
        <taxon>Halobacteriovoraceae</taxon>
        <taxon>Halobacteriovorax</taxon>
    </lineage>
</organism>
<feature type="transmembrane region" description="Helical" evidence="8">
    <location>
        <begin position="99"/>
        <end position="123"/>
    </location>
</feature>
<dbReference type="GO" id="GO:0005886">
    <property type="term" value="C:plasma membrane"/>
    <property type="evidence" value="ECO:0007669"/>
    <property type="project" value="UniProtKB-SubCell"/>
</dbReference>
<evidence type="ECO:0000256" key="4">
    <source>
        <dbReference type="ARBA" id="ARBA00022475"/>
    </source>
</evidence>
<dbReference type="RefSeq" id="WP_014243008.1">
    <property type="nucleotide sequence ID" value="NC_016620.1"/>
</dbReference>
<dbReference type="OrthoDB" id="9055647at2"/>
<feature type="transmembrane region" description="Helical" evidence="8">
    <location>
        <begin position="135"/>
        <end position="155"/>
    </location>
</feature>
<dbReference type="SUPFAM" id="SSF81345">
    <property type="entry name" value="ABC transporter involved in vitamin B12 uptake, BtuC"/>
    <property type="match status" value="1"/>
</dbReference>
<reference evidence="10" key="1">
    <citation type="journal article" date="2013" name="ISME J.">
        <title>A small predatory core genome in the divergent marine Bacteriovorax marinus SJ and the terrestrial Bdellovibrio bacteriovorus.</title>
        <authorList>
            <person name="Crossman L.C."/>
            <person name="Chen H."/>
            <person name="Cerdeno-Tarraga A.M."/>
            <person name="Brooks K."/>
            <person name="Quail M.A."/>
            <person name="Pineiro S.A."/>
            <person name="Hobley L."/>
            <person name="Sockett R.E."/>
            <person name="Bentley S.D."/>
            <person name="Parkhill J."/>
            <person name="Williams H.N."/>
            <person name="Stine O.C."/>
        </authorList>
    </citation>
    <scope>NUCLEOTIDE SEQUENCE [LARGE SCALE GENOMIC DNA]</scope>
    <source>
        <strain evidence="10">ATCC BAA-682 / DSM 15412 / SJ</strain>
    </source>
</reference>
<keyword evidence="6 8" id="KW-1133">Transmembrane helix</keyword>
<comment type="subcellular location">
    <subcellularLocation>
        <location evidence="1">Cell membrane</location>
        <topology evidence="1">Multi-pass membrane protein</topology>
    </subcellularLocation>
</comment>
<keyword evidence="4" id="KW-1003">Cell membrane</keyword>
<dbReference type="Pfam" id="PF01032">
    <property type="entry name" value="FecCD"/>
    <property type="match status" value="1"/>
</dbReference>
<dbReference type="HOGENOM" id="CLU_013016_0_0_7"/>
<keyword evidence="7 8" id="KW-0472">Membrane</keyword>
<dbReference type="AlphaFoldDB" id="E1X3C4"/>
<evidence type="ECO:0000256" key="8">
    <source>
        <dbReference type="SAM" id="Phobius"/>
    </source>
</evidence>
<dbReference type="InterPro" id="IPR037294">
    <property type="entry name" value="ABC_BtuC-like"/>
</dbReference>
<name>E1X3C4_HALMS</name>
<dbReference type="EMBL" id="FQ312005">
    <property type="protein sequence ID" value="CBW25219.1"/>
    <property type="molecule type" value="Genomic_DNA"/>
</dbReference>
<comment type="similarity">
    <text evidence="2">Belongs to the binding-protein-dependent transport system permease family. FecCD subfamily.</text>
</comment>
<feature type="transmembrane region" description="Helical" evidence="8">
    <location>
        <begin position="225"/>
        <end position="246"/>
    </location>
</feature>
<evidence type="ECO:0000313" key="9">
    <source>
        <dbReference type="EMBL" id="CBW25219.1"/>
    </source>
</evidence>
<feature type="transmembrane region" description="Helical" evidence="8">
    <location>
        <begin position="266"/>
        <end position="285"/>
    </location>
</feature>
<sequence length="318" mass="34692">MKLKFLALFFLLVIVSLFSIMIGPGDFKFSDPGFSNIVWNIRLPQLLMSFLVGGLLSLSGLLFQAMFKNSLATPYTLGVASGAALGASLYFTLGLSLSFTFFNGVTIFSFISALLCVVIVYSMAIKRGRVSTHSLLLSGVVLSMICSSLILFLQFMGQERDAIQVVRWLMGGIDVVGFSSPVRLIPVVLISLFYCSFNARKLNIMYLGDDIALTRGVNIYKFRKSLYIVNSIVVAMVVAECGPIGFVGLLGPHMAKKVFGHKHQQLIPASFMVGGILLNLCDLLSRNIMEETLLPVGVMTALLGGPFLLYLLSRPTKS</sequence>
<feature type="transmembrane region" description="Helical" evidence="8">
    <location>
        <begin position="75"/>
        <end position="93"/>
    </location>
</feature>
<dbReference type="GO" id="GO:0033214">
    <property type="term" value="P:siderophore-iron import into cell"/>
    <property type="evidence" value="ECO:0007669"/>
    <property type="project" value="TreeGrafter"/>
</dbReference>